<dbReference type="EMBL" id="LT629971">
    <property type="protein sequence ID" value="SEH87506.1"/>
    <property type="molecule type" value="Genomic_DNA"/>
</dbReference>
<evidence type="ECO:0000256" key="2">
    <source>
        <dbReference type="ARBA" id="ARBA00022448"/>
    </source>
</evidence>
<evidence type="ECO:0000256" key="3">
    <source>
        <dbReference type="ARBA" id="ARBA00022475"/>
    </source>
</evidence>
<comment type="subcellular location">
    <subcellularLocation>
        <location evidence="1 7">Cell membrane</location>
        <topology evidence="1 7">Multi-pass membrane protein</topology>
    </subcellularLocation>
</comment>
<dbReference type="STRING" id="370526.SAMN04489835_5155"/>
<sequence>MALVSSGVSPAAGALPAAPLVRGRERKLLALPKIDSAIVNWIGLSLIAVVTLIALAVPVLAPYDPLTPVGMPLQAPGHGGFLLGTDSIGRDILSRVLFGVRSSWFAALAVVALGLVIGGLVGLIAGAAGGWLDSLLMRITDAFLSLPAPVLAIAVVAALGPGFVHTLIAVSIVWWPFYARLVRGEVARLKARPHVEAAKLAGVSPMRLAGRHLLPGAVPNALVAASLDIGTLILTLAALSFLGLGQSAPAPELGADSARNLSYFLQQWWIPVMPGLGVLALALVGNIAGDCLRNLMKTR</sequence>
<name>A0A1H6LG26_MYCRU</name>
<accession>A0A1H6LG26</accession>
<evidence type="ECO:0000313" key="10">
    <source>
        <dbReference type="Proteomes" id="UP000182915"/>
    </source>
</evidence>
<protein>
    <submittedName>
        <fullName evidence="9">Peptide/nickel transport system permease protein</fullName>
    </submittedName>
</protein>
<comment type="similarity">
    <text evidence="7">Belongs to the binding-protein-dependent transport system permease family.</text>
</comment>
<evidence type="ECO:0000256" key="5">
    <source>
        <dbReference type="ARBA" id="ARBA00022989"/>
    </source>
</evidence>
<dbReference type="PANTHER" id="PTHR43386">
    <property type="entry name" value="OLIGOPEPTIDE TRANSPORT SYSTEM PERMEASE PROTEIN APPC"/>
    <property type="match status" value="1"/>
</dbReference>
<feature type="transmembrane region" description="Helical" evidence="7">
    <location>
        <begin position="104"/>
        <end position="131"/>
    </location>
</feature>
<keyword evidence="3" id="KW-1003">Cell membrane</keyword>
<dbReference type="PROSITE" id="PS50928">
    <property type="entry name" value="ABC_TM1"/>
    <property type="match status" value="1"/>
</dbReference>
<reference evidence="10" key="1">
    <citation type="submission" date="2016-10" db="EMBL/GenBank/DDBJ databases">
        <authorList>
            <person name="Varghese N."/>
            <person name="Submissions S."/>
        </authorList>
    </citation>
    <scope>NUCLEOTIDE SEQUENCE [LARGE SCALE GENOMIC DNA]</scope>
    <source>
        <strain evidence="10">DSM 45405</strain>
    </source>
</reference>
<dbReference type="PANTHER" id="PTHR43386:SF1">
    <property type="entry name" value="D,D-DIPEPTIDE TRANSPORT SYSTEM PERMEASE PROTEIN DDPC-RELATED"/>
    <property type="match status" value="1"/>
</dbReference>
<dbReference type="RefSeq" id="WP_083410813.1">
    <property type="nucleotide sequence ID" value="NZ_LT629971.1"/>
</dbReference>
<dbReference type="InterPro" id="IPR000515">
    <property type="entry name" value="MetI-like"/>
</dbReference>
<keyword evidence="4 7" id="KW-0812">Transmembrane</keyword>
<keyword evidence="10" id="KW-1185">Reference proteome</keyword>
<feature type="transmembrane region" description="Helical" evidence="7">
    <location>
        <begin position="268"/>
        <end position="289"/>
    </location>
</feature>
<gene>
    <name evidence="9" type="ORF">SAMN04489835_5155</name>
</gene>
<dbReference type="SUPFAM" id="SSF161098">
    <property type="entry name" value="MetI-like"/>
    <property type="match status" value="1"/>
</dbReference>
<dbReference type="Pfam" id="PF00528">
    <property type="entry name" value="BPD_transp_1"/>
    <property type="match status" value="1"/>
</dbReference>
<dbReference type="InterPro" id="IPR035906">
    <property type="entry name" value="MetI-like_sf"/>
</dbReference>
<evidence type="ECO:0000256" key="1">
    <source>
        <dbReference type="ARBA" id="ARBA00004651"/>
    </source>
</evidence>
<feature type="transmembrane region" description="Helical" evidence="7">
    <location>
        <begin position="221"/>
        <end position="248"/>
    </location>
</feature>
<dbReference type="AlphaFoldDB" id="A0A1H6LG26"/>
<evidence type="ECO:0000313" key="9">
    <source>
        <dbReference type="EMBL" id="SEH87506.1"/>
    </source>
</evidence>
<organism evidence="9 10">
    <name type="scientific">Mycolicibacterium rutilum</name>
    <name type="common">Mycobacterium rutilum</name>
    <dbReference type="NCBI Taxonomy" id="370526"/>
    <lineage>
        <taxon>Bacteria</taxon>
        <taxon>Bacillati</taxon>
        <taxon>Actinomycetota</taxon>
        <taxon>Actinomycetes</taxon>
        <taxon>Mycobacteriales</taxon>
        <taxon>Mycobacteriaceae</taxon>
        <taxon>Mycolicibacterium</taxon>
    </lineage>
</organism>
<evidence type="ECO:0000256" key="7">
    <source>
        <dbReference type="RuleBase" id="RU363032"/>
    </source>
</evidence>
<feature type="transmembrane region" description="Helical" evidence="7">
    <location>
        <begin position="151"/>
        <end position="175"/>
    </location>
</feature>
<proteinExistence type="inferred from homology"/>
<keyword evidence="2 7" id="KW-0813">Transport</keyword>
<dbReference type="OrthoDB" id="9812701at2"/>
<feature type="domain" description="ABC transmembrane type-1" evidence="8">
    <location>
        <begin position="100"/>
        <end position="289"/>
    </location>
</feature>
<evidence type="ECO:0000256" key="4">
    <source>
        <dbReference type="ARBA" id="ARBA00022692"/>
    </source>
</evidence>
<dbReference type="InterPro" id="IPR050366">
    <property type="entry name" value="BP-dependent_transpt_permease"/>
</dbReference>
<dbReference type="Proteomes" id="UP000182915">
    <property type="component" value="Chromosome I"/>
</dbReference>
<dbReference type="CDD" id="cd06261">
    <property type="entry name" value="TM_PBP2"/>
    <property type="match status" value="1"/>
</dbReference>
<evidence type="ECO:0000256" key="6">
    <source>
        <dbReference type="ARBA" id="ARBA00023136"/>
    </source>
</evidence>
<keyword evidence="6 7" id="KW-0472">Membrane</keyword>
<dbReference type="Gene3D" id="1.10.3720.10">
    <property type="entry name" value="MetI-like"/>
    <property type="match status" value="1"/>
</dbReference>
<keyword evidence="5 7" id="KW-1133">Transmembrane helix</keyword>
<feature type="transmembrane region" description="Helical" evidence="7">
    <location>
        <begin position="38"/>
        <end position="61"/>
    </location>
</feature>
<dbReference type="GO" id="GO:0055085">
    <property type="term" value="P:transmembrane transport"/>
    <property type="evidence" value="ECO:0007669"/>
    <property type="project" value="InterPro"/>
</dbReference>
<dbReference type="GO" id="GO:0005886">
    <property type="term" value="C:plasma membrane"/>
    <property type="evidence" value="ECO:0007669"/>
    <property type="project" value="UniProtKB-SubCell"/>
</dbReference>
<evidence type="ECO:0000259" key="8">
    <source>
        <dbReference type="PROSITE" id="PS50928"/>
    </source>
</evidence>